<evidence type="ECO:0000313" key="3">
    <source>
        <dbReference type="Proteomes" id="UP001302812"/>
    </source>
</evidence>
<dbReference type="GeneID" id="89932832"/>
<reference evidence="2" key="1">
    <citation type="journal article" date="2023" name="Mol. Phylogenet. Evol.">
        <title>Genome-scale phylogeny and comparative genomics of the fungal order Sordariales.</title>
        <authorList>
            <person name="Hensen N."/>
            <person name="Bonometti L."/>
            <person name="Westerberg I."/>
            <person name="Brannstrom I.O."/>
            <person name="Guillou S."/>
            <person name="Cros-Aarteil S."/>
            <person name="Calhoun S."/>
            <person name="Haridas S."/>
            <person name="Kuo A."/>
            <person name="Mondo S."/>
            <person name="Pangilinan J."/>
            <person name="Riley R."/>
            <person name="LaButti K."/>
            <person name="Andreopoulos B."/>
            <person name="Lipzen A."/>
            <person name="Chen C."/>
            <person name="Yan M."/>
            <person name="Daum C."/>
            <person name="Ng V."/>
            <person name="Clum A."/>
            <person name="Steindorff A."/>
            <person name="Ohm R.A."/>
            <person name="Martin F."/>
            <person name="Silar P."/>
            <person name="Natvig D.O."/>
            <person name="Lalanne C."/>
            <person name="Gautier V."/>
            <person name="Ament-Velasquez S.L."/>
            <person name="Kruys A."/>
            <person name="Hutchinson M.I."/>
            <person name="Powell A.J."/>
            <person name="Barry K."/>
            <person name="Miller A.N."/>
            <person name="Grigoriev I.V."/>
            <person name="Debuchy R."/>
            <person name="Gladieux P."/>
            <person name="Hiltunen Thoren M."/>
            <person name="Johannesson H."/>
        </authorList>
    </citation>
    <scope>NUCLEOTIDE SEQUENCE</scope>
    <source>
        <strain evidence="2">CBS 508.74</strain>
    </source>
</reference>
<dbReference type="Proteomes" id="UP001302812">
    <property type="component" value="Unassembled WGS sequence"/>
</dbReference>
<dbReference type="RefSeq" id="XP_064669002.1">
    <property type="nucleotide sequence ID" value="XM_064808709.1"/>
</dbReference>
<organism evidence="2 3">
    <name type="scientific">Canariomyces notabilis</name>
    <dbReference type="NCBI Taxonomy" id="2074819"/>
    <lineage>
        <taxon>Eukaryota</taxon>
        <taxon>Fungi</taxon>
        <taxon>Dikarya</taxon>
        <taxon>Ascomycota</taxon>
        <taxon>Pezizomycotina</taxon>
        <taxon>Sordariomycetes</taxon>
        <taxon>Sordariomycetidae</taxon>
        <taxon>Sordariales</taxon>
        <taxon>Chaetomiaceae</taxon>
        <taxon>Canariomyces</taxon>
    </lineage>
</organism>
<comment type="caution">
    <text evidence="2">The sequence shown here is derived from an EMBL/GenBank/DDBJ whole genome shotgun (WGS) entry which is preliminary data.</text>
</comment>
<protein>
    <submittedName>
        <fullName evidence="2">Uncharacterized protein</fullName>
    </submittedName>
</protein>
<feature type="compositionally biased region" description="Polar residues" evidence="1">
    <location>
        <begin position="71"/>
        <end position="100"/>
    </location>
</feature>
<dbReference type="AlphaFoldDB" id="A0AAN6TBQ4"/>
<sequence>MNEMGRRFCTVLSHNNEPLPYSEPDGGRQYAVFHLRVDALPTYVDEGTAGKALSLATRGLWNSSAGTASTDATLKSMTGPETSPAPLSTFSKPQINTTASGRKPTSKYISIAMGFNPCLANTCPVRERGQKSERTLPQFIVSMVLLQSQKSICWLQTRCRPHKALPPRVPWKLSAVSLPGGIPMGLS</sequence>
<accession>A0AAN6TBQ4</accession>
<gene>
    <name evidence="2" type="ORF">N656DRAFT_162178</name>
</gene>
<evidence type="ECO:0000256" key="1">
    <source>
        <dbReference type="SAM" id="MobiDB-lite"/>
    </source>
</evidence>
<keyword evidence="3" id="KW-1185">Reference proteome</keyword>
<dbReference type="EMBL" id="MU853346">
    <property type="protein sequence ID" value="KAK4111432.1"/>
    <property type="molecule type" value="Genomic_DNA"/>
</dbReference>
<proteinExistence type="predicted"/>
<evidence type="ECO:0000313" key="2">
    <source>
        <dbReference type="EMBL" id="KAK4111432.1"/>
    </source>
</evidence>
<reference evidence="2" key="2">
    <citation type="submission" date="2023-05" db="EMBL/GenBank/DDBJ databases">
        <authorList>
            <consortium name="Lawrence Berkeley National Laboratory"/>
            <person name="Steindorff A."/>
            <person name="Hensen N."/>
            <person name="Bonometti L."/>
            <person name="Westerberg I."/>
            <person name="Brannstrom I.O."/>
            <person name="Guillou S."/>
            <person name="Cros-Aarteil S."/>
            <person name="Calhoun S."/>
            <person name="Haridas S."/>
            <person name="Kuo A."/>
            <person name="Mondo S."/>
            <person name="Pangilinan J."/>
            <person name="Riley R."/>
            <person name="Labutti K."/>
            <person name="Andreopoulos B."/>
            <person name="Lipzen A."/>
            <person name="Chen C."/>
            <person name="Yanf M."/>
            <person name="Daum C."/>
            <person name="Ng V."/>
            <person name="Clum A."/>
            <person name="Ohm R."/>
            <person name="Martin F."/>
            <person name="Silar P."/>
            <person name="Natvig D."/>
            <person name="Lalanne C."/>
            <person name="Gautier V."/>
            <person name="Ament-Velasquez S.L."/>
            <person name="Kruys A."/>
            <person name="Hutchinson M.I."/>
            <person name="Powell A.J."/>
            <person name="Barry K."/>
            <person name="Miller A.N."/>
            <person name="Grigoriev I.V."/>
            <person name="Debuchy R."/>
            <person name="Gladieux P."/>
            <person name="Thoren M.H."/>
            <person name="Johannesson H."/>
        </authorList>
    </citation>
    <scope>NUCLEOTIDE SEQUENCE</scope>
    <source>
        <strain evidence="2">CBS 508.74</strain>
    </source>
</reference>
<name>A0AAN6TBQ4_9PEZI</name>
<feature type="region of interest" description="Disordered" evidence="1">
    <location>
        <begin position="71"/>
        <end position="102"/>
    </location>
</feature>